<reference evidence="3 4" key="1">
    <citation type="submission" date="2014-02" db="EMBL/GenBank/DDBJ databases">
        <title>Transposable element dynamics among asymbiotic and ectomycorrhizal Amanita fungi.</title>
        <authorList>
            <consortium name="DOE Joint Genome Institute"/>
            <person name="Hess J."/>
            <person name="Skrede I."/>
            <person name="Wolfe B."/>
            <person name="LaButti K."/>
            <person name="Ohm R.A."/>
            <person name="Grigoriev I.V."/>
            <person name="Pringle A."/>
        </authorList>
    </citation>
    <scope>NUCLEOTIDE SEQUENCE [LARGE SCALE GENOMIC DNA]</scope>
    <source>
        <strain evidence="3 4">SKay4041</strain>
    </source>
</reference>
<feature type="region of interest" description="Disordered" evidence="1">
    <location>
        <begin position="492"/>
        <end position="541"/>
    </location>
</feature>
<evidence type="ECO:0000313" key="3">
    <source>
        <dbReference type="EMBL" id="PFH44701.1"/>
    </source>
</evidence>
<dbReference type="Pfam" id="PF17667">
    <property type="entry name" value="Pkinase_fungal"/>
    <property type="match status" value="2"/>
</dbReference>
<evidence type="ECO:0000259" key="2">
    <source>
        <dbReference type="Pfam" id="PF17667"/>
    </source>
</evidence>
<dbReference type="PANTHER" id="PTHR38248">
    <property type="entry name" value="FUNK1 6"/>
    <property type="match status" value="1"/>
</dbReference>
<dbReference type="InterPro" id="IPR011009">
    <property type="entry name" value="Kinase-like_dom_sf"/>
</dbReference>
<keyword evidence="4" id="KW-1185">Reference proteome</keyword>
<evidence type="ECO:0000313" key="4">
    <source>
        <dbReference type="Proteomes" id="UP000242287"/>
    </source>
</evidence>
<dbReference type="AlphaFoldDB" id="A0A2A9N970"/>
<evidence type="ECO:0000256" key="1">
    <source>
        <dbReference type="SAM" id="MobiDB-lite"/>
    </source>
</evidence>
<dbReference type="PROSITE" id="PS00109">
    <property type="entry name" value="PROTEIN_KINASE_TYR"/>
    <property type="match status" value="1"/>
</dbReference>
<feature type="domain" description="Fungal-type protein kinase" evidence="2">
    <location>
        <begin position="23"/>
        <end position="245"/>
    </location>
</feature>
<dbReference type="OrthoDB" id="312874at2759"/>
<feature type="compositionally biased region" description="Basic residues" evidence="1">
    <location>
        <begin position="507"/>
        <end position="521"/>
    </location>
</feature>
<proteinExistence type="predicted"/>
<dbReference type="InterPro" id="IPR040976">
    <property type="entry name" value="Pkinase_fungal"/>
</dbReference>
<name>A0A2A9N970_9AGAR</name>
<dbReference type="Gene3D" id="1.10.510.10">
    <property type="entry name" value="Transferase(Phosphotransferase) domain 1"/>
    <property type="match status" value="1"/>
</dbReference>
<protein>
    <recommendedName>
        <fullName evidence="2">Fungal-type protein kinase domain-containing protein</fullName>
    </recommendedName>
</protein>
<dbReference type="GO" id="GO:0004672">
    <property type="term" value="F:protein kinase activity"/>
    <property type="evidence" value="ECO:0007669"/>
    <property type="project" value="InterPro"/>
</dbReference>
<gene>
    <name evidence="3" type="ORF">AMATHDRAFT_11122</name>
</gene>
<dbReference type="PANTHER" id="PTHR38248:SF2">
    <property type="entry name" value="FUNK1 11"/>
    <property type="match status" value="1"/>
</dbReference>
<feature type="domain" description="Fungal-type protein kinase" evidence="2">
    <location>
        <begin position="341"/>
        <end position="388"/>
    </location>
</feature>
<dbReference type="Proteomes" id="UP000242287">
    <property type="component" value="Unassembled WGS sequence"/>
</dbReference>
<dbReference type="InterPro" id="IPR008266">
    <property type="entry name" value="Tyr_kinase_AS"/>
</dbReference>
<accession>A0A2A9N970</accession>
<sequence>MLTKDNECEEFLTIRLVNGTGARMLCSRTTVVWEVIRFSALPDFISKYKNQGVTDTEHKVHVLKQTWQQIPVSGQGASNLLGEAEMYAKAEEQGGFLVSAEYVLVDGDLSSTLNIRNSESFKYLDFKRTQPGVKKRKPKLRDETVGPFHDTDTLAPLKTLLNRSGTTTERVQARLLMDETRYPFTYSVSCLELLSALRECVQTHKQIYLHGVLHRDISLRNLLIKDDGKRQLIDLDHARYEETKKQVFYTTNSGSATEPRLDELQIYLAKSGFQVDVESGNFVLQYFPQLPGQKVGSLLEDIIDRRFGKGLTSFTLKDFGWPSKEQRKDYRELPNFMVKEAQGFIRTGTMRYMSWQVLLQQSVSVTEPFVHEAYHDIESFFWVIVYICITRKGPGGNRRLELQDEESDLSKAVDIAFNPDNMQQLGRTRRDYIARGQLNVLMKHFHKHFDLHDLITRWGKLLAFTSAYSGPDRDLIHHHTLRLLDEAISKLTKERSPEEEEIENGKREKRRKLWASKRRFPMQRYGMANNTRGAKERNGQT</sequence>
<dbReference type="EMBL" id="KZ303011">
    <property type="protein sequence ID" value="PFH44701.1"/>
    <property type="molecule type" value="Genomic_DNA"/>
</dbReference>
<dbReference type="STRING" id="703135.A0A2A9N970"/>
<dbReference type="SUPFAM" id="SSF56112">
    <property type="entry name" value="Protein kinase-like (PK-like)"/>
    <property type="match status" value="1"/>
</dbReference>
<organism evidence="3 4">
    <name type="scientific">Amanita thiersii Skay4041</name>
    <dbReference type="NCBI Taxonomy" id="703135"/>
    <lineage>
        <taxon>Eukaryota</taxon>
        <taxon>Fungi</taxon>
        <taxon>Dikarya</taxon>
        <taxon>Basidiomycota</taxon>
        <taxon>Agaricomycotina</taxon>
        <taxon>Agaricomycetes</taxon>
        <taxon>Agaricomycetidae</taxon>
        <taxon>Agaricales</taxon>
        <taxon>Pluteineae</taxon>
        <taxon>Amanitaceae</taxon>
        <taxon>Amanita</taxon>
    </lineage>
</organism>